<sequence length="292" mass="33655">MKHCAILTMDSLENFEAYDHLLEQPLKALGWQTHMVSLRDQGVNWDDYQVVIIRTPWDYQDDAPLFLQVLAKIEASKAVLENSLDIVRWNIDKSYLKQLEAKGVSIVPTLWPEAFDYDDVQAAFSHFTCEKIVLKPRISANADNTFLLTREQVEARQVLLAETFASRAFMVQPFMENICSEGEYSCFYFDGQYSHSILKTPKDQDFRVQEEHGGRLTSIDAEEKLLEQATIALKAINELPLYARVDFVRHGQGFALMEAELIEPSLYFNMDNQSAERFAKAFAERMARLHQL</sequence>
<dbReference type="InterPro" id="IPR013815">
    <property type="entry name" value="ATP_grasp_subdomain_1"/>
</dbReference>
<dbReference type="SUPFAM" id="SSF56059">
    <property type="entry name" value="Glutathione synthetase ATP-binding domain-like"/>
    <property type="match status" value="1"/>
</dbReference>
<dbReference type="Pfam" id="PF08443">
    <property type="entry name" value="RimK"/>
    <property type="match status" value="1"/>
</dbReference>
<name>A0ABY7VHY2_9GAMM</name>
<feature type="domain" description="ATP-grasp fold RimK-type" evidence="1">
    <location>
        <begin position="115"/>
        <end position="258"/>
    </location>
</feature>
<accession>A0ABY7VHY2</accession>
<dbReference type="PANTHER" id="PTHR39217:SF1">
    <property type="entry name" value="GLUTATHIONE SYNTHETASE"/>
    <property type="match status" value="1"/>
</dbReference>
<dbReference type="RefSeq" id="WP_274052828.1">
    <property type="nucleotide sequence ID" value="NZ_CP059693.1"/>
</dbReference>
<dbReference type="Gene3D" id="3.40.50.20">
    <property type="match status" value="1"/>
</dbReference>
<dbReference type="Proteomes" id="UP001215231">
    <property type="component" value="Chromosome"/>
</dbReference>
<organism evidence="2 3">
    <name type="scientific">Thalassomonas haliotis</name>
    <dbReference type="NCBI Taxonomy" id="485448"/>
    <lineage>
        <taxon>Bacteria</taxon>
        <taxon>Pseudomonadati</taxon>
        <taxon>Pseudomonadota</taxon>
        <taxon>Gammaproteobacteria</taxon>
        <taxon>Alteromonadales</taxon>
        <taxon>Colwelliaceae</taxon>
        <taxon>Thalassomonas</taxon>
    </lineage>
</organism>
<reference evidence="2 3" key="1">
    <citation type="journal article" date="2022" name="Mar. Drugs">
        <title>Bioassay-Guided Fractionation Leads to the Detection of Cholic Acid Generated by the Rare Thalassomonas sp.</title>
        <authorList>
            <person name="Pheiffer F."/>
            <person name="Schneider Y.K."/>
            <person name="Hansen E.H."/>
            <person name="Andersen J.H."/>
            <person name="Isaksson J."/>
            <person name="Busche T."/>
            <person name="R C."/>
            <person name="Kalinowski J."/>
            <person name="Zyl L.V."/>
            <person name="Trindade M."/>
        </authorList>
    </citation>
    <scope>NUCLEOTIDE SEQUENCE [LARGE SCALE GENOMIC DNA]</scope>
    <source>
        <strain evidence="2 3">A5K-61T</strain>
    </source>
</reference>
<dbReference type="Gene3D" id="3.30.1490.20">
    <property type="entry name" value="ATP-grasp fold, A domain"/>
    <property type="match status" value="1"/>
</dbReference>
<dbReference type="Gene3D" id="3.30.470.20">
    <property type="entry name" value="ATP-grasp fold, B domain"/>
    <property type="match status" value="1"/>
</dbReference>
<keyword evidence="3" id="KW-1185">Reference proteome</keyword>
<protein>
    <recommendedName>
        <fullName evidence="1">ATP-grasp fold RimK-type domain-containing protein</fullName>
    </recommendedName>
</protein>
<proteinExistence type="predicted"/>
<dbReference type="InterPro" id="IPR013651">
    <property type="entry name" value="ATP-grasp_RimK-type"/>
</dbReference>
<gene>
    <name evidence="2" type="ORF">H3N35_03460</name>
</gene>
<evidence type="ECO:0000313" key="3">
    <source>
        <dbReference type="Proteomes" id="UP001215231"/>
    </source>
</evidence>
<evidence type="ECO:0000259" key="1">
    <source>
        <dbReference type="Pfam" id="PF08443"/>
    </source>
</evidence>
<dbReference type="PANTHER" id="PTHR39217">
    <property type="match status" value="1"/>
</dbReference>
<dbReference type="EMBL" id="CP059693">
    <property type="protein sequence ID" value="WDE12548.1"/>
    <property type="molecule type" value="Genomic_DNA"/>
</dbReference>
<dbReference type="InterPro" id="IPR053191">
    <property type="entry name" value="DcsG_Biosynth_Enzyme"/>
</dbReference>
<evidence type="ECO:0000313" key="2">
    <source>
        <dbReference type="EMBL" id="WDE12548.1"/>
    </source>
</evidence>